<protein>
    <submittedName>
        <fullName evidence="1">Uncharacterized protein</fullName>
    </submittedName>
</protein>
<evidence type="ECO:0000313" key="1">
    <source>
        <dbReference type="EMBL" id="CAK7349172.1"/>
    </source>
</evidence>
<dbReference type="EMBL" id="CAWUPB010001173">
    <property type="protein sequence ID" value="CAK7349172.1"/>
    <property type="molecule type" value="Genomic_DNA"/>
</dbReference>
<proteinExistence type="predicted"/>
<reference evidence="1 2" key="1">
    <citation type="submission" date="2024-01" db="EMBL/GenBank/DDBJ databases">
        <authorList>
            <person name="Waweru B."/>
        </authorList>
    </citation>
    <scope>NUCLEOTIDE SEQUENCE [LARGE SCALE GENOMIC DNA]</scope>
</reference>
<dbReference type="Proteomes" id="UP001314170">
    <property type="component" value="Unassembled WGS sequence"/>
</dbReference>
<keyword evidence="2" id="KW-1185">Reference proteome</keyword>
<organism evidence="1 2">
    <name type="scientific">Dovyalis caffra</name>
    <dbReference type="NCBI Taxonomy" id="77055"/>
    <lineage>
        <taxon>Eukaryota</taxon>
        <taxon>Viridiplantae</taxon>
        <taxon>Streptophyta</taxon>
        <taxon>Embryophyta</taxon>
        <taxon>Tracheophyta</taxon>
        <taxon>Spermatophyta</taxon>
        <taxon>Magnoliopsida</taxon>
        <taxon>eudicotyledons</taxon>
        <taxon>Gunneridae</taxon>
        <taxon>Pentapetalae</taxon>
        <taxon>rosids</taxon>
        <taxon>fabids</taxon>
        <taxon>Malpighiales</taxon>
        <taxon>Salicaceae</taxon>
        <taxon>Flacourtieae</taxon>
        <taxon>Dovyalis</taxon>
    </lineage>
</organism>
<accession>A0AAV1SEG1</accession>
<name>A0AAV1SEG1_9ROSI</name>
<evidence type="ECO:0000313" key="2">
    <source>
        <dbReference type="Proteomes" id="UP001314170"/>
    </source>
</evidence>
<sequence>MMSPPTSWQDAYGYQPPTCQDPNSNWFLVPVGDHRVRAGGPTKRRSSGLFLSITKDTLQWWRYGLQAMVTWMRAFQVVKEISLKSVEARVIRGGGYQLREAR</sequence>
<comment type="caution">
    <text evidence="1">The sequence shown here is derived from an EMBL/GenBank/DDBJ whole genome shotgun (WGS) entry which is preliminary data.</text>
</comment>
<dbReference type="AlphaFoldDB" id="A0AAV1SEG1"/>
<gene>
    <name evidence="1" type="ORF">DCAF_LOCUS21883</name>
</gene>